<dbReference type="PANTHER" id="PTHR21659:SF42">
    <property type="entry name" value="UPF0057 MEMBRANE PROTEIN ZK632.10-RELATED"/>
    <property type="match status" value="1"/>
</dbReference>
<evidence type="ECO:0000313" key="8">
    <source>
        <dbReference type="Proteomes" id="UP001595075"/>
    </source>
</evidence>
<comment type="subcellular location">
    <subcellularLocation>
        <location evidence="1">Membrane</location>
    </subcellularLocation>
</comment>
<protein>
    <submittedName>
        <fullName evidence="7">Uncharacterized protein</fullName>
    </submittedName>
</protein>
<evidence type="ECO:0000256" key="6">
    <source>
        <dbReference type="SAM" id="SignalP"/>
    </source>
</evidence>
<evidence type="ECO:0000256" key="2">
    <source>
        <dbReference type="ARBA" id="ARBA00009530"/>
    </source>
</evidence>
<comment type="caution">
    <text evidence="7">The sequence shown here is derived from an EMBL/GenBank/DDBJ whole genome shotgun (WGS) entry which is preliminary data.</text>
</comment>
<keyword evidence="3" id="KW-0812">Transmembrane</keyword>
<dbReference type="InterPro" id="IPR000612">
    <property type="entry name" value="PMP3"/>
</dbReference>
<keyword evidence="4" id="KW-1133">Transmembrane helix</keyword>
<sequence length="116" mass="12802">MAGSSNSDMCLYFLAIFLPFVSVFLKTGCSCDLLINILLDCLGWIPGVIRKSPVTQKVGTQELIVIQMLGGSLDGMTLQDTSKPSSVREDGTFGDLIGHEARASNWMRFKGLEWRR</sequence>
<gene>
    <name evidence="7" type="ORF">VTL71DRAFT_7677</name>
</gene>
<proteinExistence type="inferred from homology"/>
<evidence type="ECO:0000256" key="4">
    <source>
        <dbReference type="ARBA" id="ARBA00022989"/>
    </source>
</evidence>
<name>A0ABR4BUV2_9HELO</name>
<reference evidence="7 8" key="1">
    <citation type="journal article" date="2024" name="Commun. Biol.">
        <title>Comparative genomic analysis of thermophilic fungi reveals convergent evolutionary adaptations and gene losses.</title>
        <authorList>
            <person name="Steindorff A.S."/>
            <person name="Aguilar-Pontes M.V."/>
            <person name="Robinson A.J."/>
            <person name="Andreopoulos B."/>
            <person name="LaButti K."/>
            <person name="Kuo A."/>
            <person name="Mondo S."/>
            <person name="Riley R."/>
            <person name="Otillar R."/>
            <person name="Haridas S."/>
            <person name="Lipzen A."/>
            <person name="Grimwood J."/>
            <person name="Schmutz J."/>
            <person name="Clum A."/>
            <person name="Reid I.D."/>
            <person name="Moisan M.C."/>
            <person name="Butler G."/>
            <person name="Nguyen T.T.M."/>
            <person name="Dewar K."/>
            <person name="Conant G."/>
            <person name="Drula E."/>
            <person name="Henrissat B."/>
            <person name="Hansel C."/>
            <person name="Singer S."/>
            <person name="Hutchinson M.I."/>
            <person name="de Vries R.P."/>
            <person name="Natvig D.O."/>
            <person name="Powell A.J."/>
            <person name="Tsang A."/>
            <person name="Grigoriev I.V."/>
        </authorList>
    </citation>
    <scope>NUCLEOTIDE SEQUENCE [LARGE SCALE GENOMIC DNA]</scope>
    <source>
        <strain evidence="7 8">CBS 494.80</strain>
    </source>
</reference>
<keyword evidence="5" id="KW-0472">Membrane</keyword>
<dbReference type="EMBL" id="JAZHXI010000019">
    <property type="protein sequence ID" value="KAL2061404.1"/>
    <property type="molecule type" value="Genomic_DNA"/>
</dbReference>
<feature type="signal peptide" evidence="6">
    <location>
        <begin position="1"/>
        <end position="31"/>
    </location>
</feature>
<evidence type="ECO:0000313" key="7">
    <source>
        <dbReference type="EMBL" id="KAL2061404.1"/>
    </source>
</evidence>
<evidence type="ECO:0000256" key="3">
    <source>
        <dbReference type="ARBA" id="ARBA00022692"/>
    </source>
</evidence>
<dbReference type="Proteomes" id="UP001595075">
    <property type="component" value="Unassembled WGS sequence"/>
</dbReference>
<accession>A0ABR4BUV2</accession>
<comment type="similarity">
    <text evidence="2">Belongs to the UPF0057 (PMP3) family.</text>
</comment>
<keyword evidence="8" id="KW-1185">Reference proteome</keyword>
<keyword evidence="6" id="KW-0732">Signal</keyword>
<dbReference type="PANTHER" id="PTHR21659">
    <property type="entry name" value="HYDROPHOBIC PROTEIN RCI2 LOW TEMPERATURE AND SALT RESPONSIVE PROTEIN LTI6 -RELATED"/>
    <property type="match status" value="1"/>
</dbReference>
<organism evidence="7 8">
    <name type="scientific">Oculimacula yallundae</name>
    <dbReference type="NCBI Taxonomy" id="86028"/>
    <lineage>
        <taxon>Eukaryota</taxon>
        <taxon>Fungi</taxon>
        <taxon>Dikarya</taxon>
        <taxon>Ascomycota</taxon>
        <taxon>Pezizomycotina</taxon>
        <taxon>Leotiomycetes</taxon>
        <taxon>Helotiales</taxon>
        <taxon>Ploettnerulaceae</taxon>
        <taxon>Oculimacula</taxon>
    </lineage>
</organism>
<evidence type="ECO:0000256" key="5">
    <source>
        <dbReference type="ARBA" id="ARBA00023136"/>
    </source>
</evidence>
<evidence type="ECO:0000256" key="1">
    <source>
        <dbReference type="ARBA" id="ARBA00004370"/>
    </source>
</evidence>
<dbReference type="Pfam" id="PF01679">
    <property type="entry name" value="Pmp3"/>
    <property type="match status" value="1"/>
</dbReference>
<feature type="chain" id="PRO_5045483956" evidence="6">
    <location>
        <begin position="32"/>
        <end position="116"/>
    </location>
</feature>